<dbReference type="AlphaFoldDB" id="A0A6A6D320"/>
<dbReference type="OrthoDB" id="3355480at2759"/>
<dbReference type="InterPro" id="IPR023213">
    <property type="entry name" value="CAT-like_dom_sf"/>
</dbReference>
<evidence type="ECO:0000313" key="2">
    <source>
        <dbReference type="EMBL" id="KAF2172519.1"/>
    </source>
</evidence>
<name>A0A6A6D320_ZASCE</name>
<sequence length="591" mass="66289">MPSTTSPSPWLRQYGALKEYQWRLTTDKPNNTTQVFTRPLGLAESSFDSDGRYYEGRADMNVLLTLEIKSHLSDEDFRERILLAWTRLRGLHTLLQARTFQKREEGFAPDGRFFAVDVHGSVGKAIEDAGKRLVFVGDHYPAGVEVEDFYRHVMNVRRVVDAEVALAKVFVLPVEEDQGADGRGTLKFLFVIGHQISDGLSSYVWMRDFVRILNEETDVLRERLKASLQPDDMLRRLPLPQEALYPPIPGSPARQRWFWAITQILRHVRKPLPIGFDNPLKRTHPRKEAIPLSPTYNRILDYTLPPLLNTYPLFVHISAQNTTRLHHLCKSVHASLGAGIYALAAAVAIELHEQRHPHIPLAHRQAFITAFPLNPRAFFNHHNDPDSMMLAFSDGVALPFLSASLPLAGRIKLLARQAQRQLASYQKRAKPQGHDAARQYLTSRGAGLVLANQYLLSLERANANLPPDLRKEVNLQGMYPARPNPTMQTHGVSSVGNREALISSGIGDLEDARKDFVVDFRDLTASVRPREGEFLVGIGGTREGLFCTPSMDANALDPVWIERWKGRFEGALDEVGDGEDSGGSGNSQAKL</sequence>
<evidence type="ECO:0000256" key="1">
    <source>
        <dbReference type="SAM" id="MobiDB-lite"/>
    </source>
</evidence>
<reference evidence="2" key="1">
    <citation type="journal article" date="2020" name="Stud. Mycol.">
        <title>101 Dothideomycetes genomes: a test case for predicting lifestyles and emergence of pathogens.</title>
        <authorList>
            <person name="Haridas S."/>
            <person name="Albert R."/>
            <person name="Binder M."/>
            <person name="Bloem J."/>
            <person name="Labutti K."/>
            <person name="Salamov A."/>
            <person name="Andreopoulos B."/>
            <person name="Baker S."/>
            <person name="Barry K."/>
            <person name="Bills G."/>
            <person name="Bluhm B."/>
            <person name="Cannon C."/>
            <person name="Castanera R."/>
            <person name="Culley D."/>
            <person name="Daum C."/>
            <person name="Ezra D."/>
            <person name="Gonzalez J."/>
            <person name="Henrissat B."/>
            <person name="Kuo A."/>
            <person name="Liang C."/>
            <person name="Lipzen A."/>
            <person name="Lutzoni F."/>
            <person name="Magnuson J."/>
            <person name="Mondo S."/>
            <person name="Nolan M."/>
            <person name="Ohm R."/>
            <person name="Pangilinan J."/>
            <person name="Park H.-J."/>
            <person name="Ramirez L."/>
            <person name="Alfaro M."/>
            <person name="Sun H."/>
            <person name="Tritt A."/>
            <person name="Yoshinaga Y."/>
            <person name="Zwiers L.-H."/>
            <person name="Turgeon B."/>
            <person name="Goodwin S."/>
            <person name="Spatafora J."/>
            <person name="Crous P."/>
            <person name="Grigoriev I."/>
        </authorList>
    </citation>
    <scope>NUCLEOTIDE SEQUENCE</scope>
    <source>
        <strain evidence="2">ATCC 36951</strain>
    </source>
</reference>
<dbReference type="RefSeq" id="XP_033673408.1">
    <property type="nucleotide sequence ID" value="XM_033811478.1"/>
</dbReference>
<keyword evidence="3" id="KW-1185">Reference proteome</keyword>
<dbReference type="Gene3D" id="3.30.559.10">
    <property type="entry name" value="Chloramphenicol acetyltransferase-like domain"/>
    <property type="match status" value="1"/>
</dbReference>
<feature type="region of interest" description="Disordered" evidence="1">
    <location>
        <begin position="572"/>
        <end position="591"/>
    </location>
</feature>
<gene>
    <name evidence="2" type="ORF">M409DRAFT_50204</name>
</gene>
<evidence type="ECO:0008006" key="4">
    <source>
        <dbReference type="Google" id="ProtNLM"/>
    </source>
</evidence>
<dbReference type="EMBL" id="ML993581">
    <property type="protein sequence ID" value="KAF2172519.1"/>
    <property type="molecule type" value="Genomic_DNA"/>
</dbReference>
<proteinExistence type="predicted"/>
<organism evidence="2 3">
    <name type="scientific">Zasmidium cellare ATCC 36951</name>
    <dbReference type="NCBI Taxonomy" id="1080233"/>
    <lineage>
        <taxon>Eukaryota</taxon>
        <taxon>Fungi</taxon>
        <taxon>Dikarya</taxon>
        <taxon>Ascomycota</taxon>
        <taxon>Pezizomycotina</taxon>
        <taxon>Dothideomycetes</taxon>
        <taxon>Dothideomycetidae</taxon>
        <taxon>Mycosphaerellales</taxon>
        <taxon>Mycosphaerellaceae</taxon>
        <taxon>Zasmidium</taxon>
    </lineage>
</organism>
<accession>A0A6A6D320</accession>
<protein>
    <recommendedName>
        <fullName evidence="4">Condensation domain-containing protein</fullName>
    </recommendedName>
</protein>
<dbReference type="GeneID" id="54564750"/>
<evidence type="ECO:0000313" key="3">
    <source>
        <dbReference type="Proteomes" id="UP000799537"/>
    </source>
</evidence>
<dbReference type="Proteomes" id="UP000799537">
    <property type="component" value="Unassembled WGS sequence"/>
</dbReference>